<keyword evidence="12" id="KW-1185">Reference proteome</keyword>
<feature type="domain" description="Histidine kinase" evidence="9">
    <location>
        <begin position="137"/>
        <end position="355"/>
    </location>
</feature>
<reference evidence="11 12" key="1">
    <citation type="submission" date="2017-11" db="EMBL/GenBank/DDBJ databases">
        <title>Draft genome sequence of Rhizobiales bacterium SY3-13.</title>
        <authorList>
            <person name="Sun C."/>
        </authorList>
    </citation>
    <scope>NUCLEOTIDE SEQUENCE [LARGE SCALE GENOMIC DNA]</scope>
    <source>
        <strain evidence="11 12">SY3-13</strain>
    </source>
</reference>
<dbReference type="Pfam" id="PF02518">
    <property type="entry name" value="HATPase_c"/>
    <property type="match status" value="1"/>
</dbReference>
<dbReference type="InterPro" id="IPR003661">
    <property type="entry name" value="HisK_dim/P_dom"/>
</dbReference>
<organism evidence="11 12">
    <name type="scientific">Minwuia thermotolerans</name>
    <dbReference type="NCBI Taxonomy" id="2056226"/>
    <lineage>
        <taxon>Bacteria</taxon>
        <taxon>Pseudomonadati</taxon>
        <taxon>Pseudomonadota</taxon>
        <taxon>Alphaproteobacteria</taxon>
        <taxon>Minwuiales</taxon>
        <taxon>Minwuiaceae</taxon>
        <taxon>Minwuia</taxon>
    </lineage>
</organism>
<dbReference type="PRINTS" id="PR00344">
    <property type="entry name" value="BCTRLSENSOR"/>
</dbReference>
<dbReference type="SUPFAM" id="SSF55874">
    <property type="entry name" value="ATPase domain of HSP90 chaperone/DNA topoisomerase II/histidine kinase"/>
    <property type="match status" value="1"/>
</dbReference>
<dbReference type="InterPro" id="IPR004358">
    <property type="entry name" value="Sig_transdc_His_kin-like_C"/>
</dbReference>
<dbReference type="CDD" id="cd00130">
    <property type="entry name" value="PAS"/>
    <property type="match status" value="1"/>
</dbReference>
<dbReference type="RefSeq" id="WP_109793839.1">
    <property type="nucleotide sequence ID" value="NZ_PHIG01000005.1"/>
</dbReference>
<dbReference type="SMART" id="SM00387">
    <property type="entry name" value="HATPase_c"/>
    <property type="match status" value="1"/>
</dbReference>
<feature type="domain" description="PAS" evidence="10">
    <location>
        <begin position="3"/>
        <end position="40"/>
    </location>
</feature>
<gene>
    <name evidence="11" type="ORF">CVT23_01680</name>
</gene>
<dbReference type="PANTHER" id="PTHR43065">
    <property type="entry name" value="SENSOR HISTIDINE KINASE"/>
    <property type="match status" value="1"/>
</dbReference>
<dbReference type="Pfam" id="PF00989">
    <property type="entry name" value="PAS"/>
    <property type="match status" value="1"/>
</dbReference>
<evidence type="ECO:0000313" key="12">
    <source>
        <dbReference type="Proteomes" id="UP000229498"/>
    </source>
</evidence>
<evidence type="ECO:0000313" key="11">
    <source>
        <dbReference type="EMBL" id="PJK31413.1"/>
    </source>
</evidence>
<dbReference type="PROSITE" id="PS50112">
    <property type="entry name" value="PAS"/>
    <property type="match status" value="1"/>
</dbReference>
<dbReference type="GO" id="GO:0000155">
    <property type="term" value="F:phosphorelay sensor kinase activity"/>
    <property type="evidence" value="ECO:0007669"/>
    <property type="project" value="InterPro"/>
</dbReference>
<dbReference type="Gene3D" id="1.10.287.130">
    <property type="match status" value="1"/>
</dbReference>
<evidence type="ECO:0000259" key="10">
    <source>
        <dbReference type="PROSITE" id="PS50112"/>
    </source>
</evidence>
<dbReference type="InterPro" id="IPR000014">
    <property type="entry name" value="PAS"/>
</dbReference>
<dbReference type="AlphaFoldDB" id="A0A2M9G6S9"/>
<evidence type="ECO:0000256" key="6">
    <source>
        <dbReference type="ARBA" id="ARBA00022777"/>
    </source>
</evidence>
<keyword evidence="8" id="KW-0902">Two-component regulatory system</keyword>
<dbReference type="CDD" id="cd00082">
    <property type="entry name" value="HisKA"/>
    <property type="match status" value="1"/>
</dbReference>
<dbReference type="GO" id="GO:0006355">
    <property type="term" value="P:regulation of DNA-templated transcription"/>
    <property type="evidence" value="ECO:0007669"/>
    <property type="project" value="InterPro"/>
</dbReference>
<evidence type="ECO:0000256" key="1">
    <source>
        <dbReference type="ARBA" id="ARBA00000085"/>
    </source>
</evidence>
<evidence type="ECO:0000256" key="4">
    <source>
        <dbReference type="ARBA" id="ARBA00022679"/>
    </source>
</evidence>
<dbReference type="InterPro" id="IPR003594">
    <property type="entry name" value="HATPase_dom"/>
</dbReference>
<dbReference type="GO" id="GO:0005524">
    <property type="term" value="F:ATP binding"/>
    <property type="evidence" value="ECO:0007669"/>
    <property type="project" value="UniProtKB-KW"/>
</dbReference>
<keyword evidence="7" id="KW-0067">ATP-binding</keyword>
<protein>
    <recommendedName>
        <fullName evidence="2">histidine kinase</fullName>
        <ecNumber evidence="2">2.7.13.3</ecNumber>
    </recommendedName>
</protein>
<evidence type="ECO:0000259" key="9">
    <source>
        <dbReference type="PROSITE" id="PS50109"/>
    </source>
</evidence>
<keyword evidence="4" id="KW-0808">Transferase</keyword>
<evidence type="ECO:0000256" key="5">
    <source>
        <dbReference type="ARBA" id="ARBA00022741"/>
    </source>
</evidence>
<dbReference type="PROSITE" id="PS50109">
    <property type="entry name" value="HIS_KIN"/>
    <property type="match status" value="1"/>
</dbReference>
<sequence>MTATPSHEAVVSAIADPLLVVDGQGRILLANPAAEEFFGIGQAMLRRQTINDIAPFGSPLLSLFRQARDGMGAISEYGVLLGTPRSEVKTVNIQLSPIVEQPGSVVIQIEERTIASKMDRSLTHRGAARAVTGMAAVLAHEVKNPLSGIRGAAQLLEQNVDEPDQELTRLIVDEVQRIVALVDRMEAFSDPRPSERTAVNIHEVLERARRVAENGFAPNVRFVENYDPSLPLVLGNRDQLIQVFLNLVKNAAEAVPKKNGEIVLATAYRHGVRLAVPGSSERVQLPLEVTISDNGPGVPEDLRQHMFDPFVTTKPAGTGLGLALVAKIINDHGGIIEFDGAERGATFHIYLPVAHGKAKKK</sequence>
<dbReference type="Proteomes" id="UP000229498">
    <property type="component" value="Unassembled WGS sequence"/>
</dbReference>
<comment type="caution">
    <text evidence="11">The sequence shown here is derived from an EMBL/GenBank/DDBJ whole genome shotgun (WGS) entry which is preliminary data.</text>
</comment>
<comment type="catalytic activity">
    <reaction evidence="1">
        <text>ATP + protein L-histidine = ADP + protein N-phospho-L-histidine.</text>
        <dbReference type="EC" id="2.7.13.3"/>
    </reaction>
</comment>
<keyword evidence="5" id="KW-0547">Nucleotide-binding</keyword>
<dbReference type="SUPFAM" id="SSF47384">
    <property type="entry name" value="Homodimeric domain of signal transducing histidine kinase"/>
    <property type="match status" value="1"/>
</dbReference>
<dbReference type="NCBIfam" id="TIGR00229">
    <property type="entry name" value="sensory_box"/>
    <property type="match status" value="1"/>
</dbReference>
<dbReference type="EC" id="2.7.13.3" evidence="2"/>
<keyword evidence="6 11" id="KW-0418">Kinase</keyword>
<dbReference type="EMBL" id="PHIG01000005">
    <property type="protein sequence ID" value="PJK31413.1"/>
    <property type="molecule type" value="Genomic_DNA"/>
</dbReference>
<dbReference type="Pfam" id="PF00512">
    <property type="entry name" value="HisKA"/>
    <property type="match status" value="1"/>
</dbReference>
<dbReference type="InterPro" id="IPR036890">
    <property type="entry name" value="HATPase_C_sf"/>
</dbReference>
<accession>A0A2M9G6S9</accession>
<dbReference type="InterPro" id="IPR036097">
    <property type="entry name" value="HisK_dim/P_sf"/>
</dbReference>
<evidence type="ECO:0000256" key="8">
    <source>
        <dbReference type="ARBA" id="ARBA00023012"/>
    </source>
</evidence>
<dbReference type="OrthoDB" id="9789238at2"/>
<dbReference type="PANTHER" id="PTHR43065:SF10">
    <property type="entry name" value="PEROXIDE STRESS-ACTIVATED HISTIDINE KINASE MAK3"/>
    <property type="match status" value="1"/>
</dbReference>
<dbReference type="InterPro" id="IPR013767">
    <property type="entry name" value="PAS_fold"/>
</dbReference>
<dbReference type="SMART" id="SM00388">
    <property type="entry name" value="HisKA"/>
    <property type="match status" value="1"/>
</dbReference>
<evidence type="ECO:0000256" key="3">
    <source>
        <dbReference type="ARBA" id="ARBA00022553"/>
    </source>
</evidence>
<dbReference type="Gene3D" id="3.30.565.10">
    <property type="entry name" value="Histidine kinase-like ATPase, C-terminal domain"/>
    <property type="match status" value="1"/>
</dbReference>
<keyword evidence="3" id="KW-0597">Phosphoprotein</keyword>
<evidence type="ECO:0000256" key="7">
    <source>
        <dbReference type="ARBA" id="ARBA00022840"/>
    </source>
</evidence>
<dbReference type="Gene3D" id="3.30.450.20">
    <property type="entry name" value="PAS domain"/>
    <property type="match status" value="1"/>
</dbReference>
<dbReference type="SMART" id="SM00091">
    <property type="entry name" value="PAS"/>
    <property type="match status" value="1"/>
</dbReference>
<dbReference type="InterPro" id="IPR035965">
    <property type="entry name" value="PAS-like_dom_sf"/>
</dbReference>
<name>A0A2M9G6S9_9PROT</name>
<evidence type="ECO:0000256" key="2">
    <source>
        <dbReference type="ARBA" id="ARBA00012438"/>
    </source>
</evidence>
<dbReference type="InterPro" id="IPR005467">
    <property type="entry name" value="His_kinase_dom"/>
</dbReference>
<dbReference type="SUPFAM" id="SSF55785">
    <property type="entry name" value="PYP-like sensor domain (PAS domain)"/>
    <property type="match status" value="1"/>
</dbReference>
<proteinExistence type="predicted"/>